<reference evidence="1" key="2">
    <citation type="submission" date="2020-11" db="EMBL/GenBank/DDBJ databases">
        <authorList>
            <person name="McCartney M.A."/>
            <person name="Auch B."/>
            <person name="Kono T."/>
            <person name="Mallez S."/>
            <person name="Becker A."/>
            <person name="Gohl D.M."/>
            <person name="Silverstein K.A.T."/>
            <person name="Koren S."/>
            <person name="Bechman K.B."/>
            <person name="Herman A."/>
            <person name="Abrahante J.E."/>
            <person name="Garbe J."/>
        </authorList>
    </citation>
    <scope>NUCLEOTIDE SEQUENCE</scope>
    <source>
        <strain evidence="1">Duluth1</strain>
        <tissue evidence="1">Whole animal</tissue>
    </source>
</reference>
<gene>
    <name evidence="1" type="ORF">DPMN_184106</name>
</gene>
<dbReference type="EMBL" id="JAIWYP010000010">
    <property type="protein sequence ID" value="KAH3749605.1"/>
    <property type="molecule type" value="Genomic_DNA"/>
</dbReference>
<comment type="caution">
    <text evidence="1">The sequence shown here is derived from an EMBL/GenBank/DDBJ whole genome shotgun (WGS) entry which is preliminary data.</text>
</comment>
<organism evidence="1 2">
    <name type="scientific">Dreissena polymorpha</name>
    <name type="common">Zebra mussel</name>
    <name type="synonym">Mytilus polymorpha</name>
    <dbReference type="NCBI Taxonomy" id="45954"/>
    <lineage>
        <taxon>Eukaryota</taxon>
        <taxon>Metazoa</taxon>
        <taxon>Spiralia</taxon>
        <taxon>Lophotrochozoa</taxon>
        <taxon>Mollusca</taxon>
        <taxon>Bivalvia</taxon>
        <taxon>Autobranchia</taxon>
        <taxon>Heteroconchia</taxon>
        <taxon>Euheterodonta</taxon>
        <taxon>Imparidentia</taxon>
        <taxon>Neoheterodontei</taxon>
        <taxon>Myida</taxon>
        <taxon>Dreissenoidea</taxon>
        <taxon>Dreissenidae</taxon>
        <taxon>Dreissena</taxon>
    </lineage>
</organism>
<evidence type="ECO:0000313" key="2">
    <source>
        <dbReference type="Proteomes" id="UP000828390"/>
    </source>
</evidence>
<keyword evidence="2" id="KW-1185">Reference proteome</keyword>
<dbReference type="AlphaFoldDB" id="A0A9D4I631"/>
<sequence>MEDVLKVVMLLRSETTNIAAVLKSLLKSLPQTLHDGVSVLKASMFLQVSNGCLPTKNKPMLERVKDNVMSDRLVGLTPFNIYRKQLAGIEENKIAASFKDTRSHPVPERLTDVYNTEKRHSFQSGQWSSVHACVPELKQQGILLLYHQPSSQTDAPEADKLFTLCLSKHTALQSARRNQHVLGIDGKHGLQDDGACVTTCVTQHHDGFGCPTAISIINRENTYSILLTLQAIIENVPCDSAECTHDFTYLGIPDQR</sequence>
<dbReference type="Proteomes" id="UP000828390">
    <property type="component" value="Unassembled WGS sequence"/>
</dbReference>
<reference evidence="1" key="1">
    <citation type="journal article" date="2019" name="bioRxiv">
        <title>The Genome of the Zebra Mussel, Dreissena polymorpha: A Resource for Invasive Species Research.</title>
        <authorList>
            <person name="McCartney M.A."/>
            <person name="Auch B."/>
            <person name="Kono T."/>
            <person name="Mallez S."/>
            <person name="Zhang Y."/>
            <person name="Obille A."/>
            <person name="Becker A."/>
            <person name="Abrahante J.E."/>
            <person name="Garbe J."/>
            <person name="Badalamenti J.P."/>
            <person name="Herman A."/>
            <person name="Mangelson H."/>
            <person name="Liachko I."/>
            <person name="Sullivan S."/>
            <person name="Sone E.D."/>
            <person name="Koren S."/>
            <person name="Silverstein K.A.T."/>
            <person name="Beckman K.B."/>
            <person name="Gohl D.M."/>
        </authorList>
    </citation>
    <scope>NUCLEOTIDE SEQUENCE</scope>
    <source>
        <strain evidence="1">Duluth1</strain>
        <tissue evidence="1">Whole animal</tissue>
    </source>
</reference>
<evidence type="ECO:0000313" key="1">
    <source>
        <dbReference type="EMBL" id="KAH3749605.1"/>
    </source>
</evidence>
<protein>
    <submittedName>
        <fullName evidence="1">Uncharacterized protein</fullName>
    </submittedName>
</protein>
<name>A0A9D4I631_DREPO</name>
<proteinExistence type="predicted"/>
<accession>A0A9D4I631</accession>